<organism evidence="3 4">
    <name type="scientific">Shinella fusca</name>
    <dbReference type="NCBI Taxonomy" id="544480"/>
    <lineage>
        <taxon>Bacteria</taxon>
        <taxon>Pseudomonadati</taxon>
        <taxon>Pseudomonadota</taxon>
        <taxon>Alphaproteobacteria</taxon>
        <taxon>Hyphomicrobiales</taxon>
        <taxon>Rhizobiaceae</taxon>
        <taxon>Shinella</taxon>
    </lineage>
</organism>
<protein>
    <submittedName>
        <fullName evidence="3">Anti-sigma regulatory factor (Ser/Thr protein kinase)</fullName>
    </submittedName>
</protein>
<proteinExistence type="predicted"/>
<keyword evidence="1" id="KW-0418">Kinase</keyword>
<dbReference type="InterPro" id="IPR036890">
    <property type="entry name" value="HATPase_C_sf"/>
</dbReference>
<evidence type="ECO:0000256" key="1">
    <source>
        <dbReference type="ARBA" id="ARBA00022527"/>
    </source>
</evidence>
<dbReference type="EMBL" id="JACHIK010000002">
    <property type="protein sequence ID" value="MBB5041359.1"/>
    <property type="molecule type" value="Genomic_DNA"/>
</dbReference>
<keyword evidence="1" id="KW-0723">Serine/threonine-protein kinase</keyword>
<reference evidence="3 4" key="1">
    <citation type="submission" date="2020-08" db="EMBL/GenBank/DDBJ databases">
        <title>Genomic Encyclopedia of Type Strains, Phase IV (KMG-IV): sequencing the most valuable type-strain genomes for metagenomic binning, comparative biology and taxonomic classification.</title>
        <authorList>
            <person name="Goeker M."/>
        </authorList>
    </citation>
    <scope>NUCLEOTIDE SEQUENCE [LARGE SCALE GENOMIC DNA]</scope>
    <source>
        <strain evidence="3 4">DSM 21319</strain>
    </source>
</reference>
<dbReference type="CDD" id="cd16936">
    <property type="entry name" value="HATPase_RsbW-like"/>
    <property type="match status" value="1"/>
</dbReference>
<dbReference type="Gene3D" id="3.30.565.10">
    <property type="entry name" value="Histidine kinase-like ATPase, C-terminal domain"/>
    <property type="match status" value="1"/>
</dbReference>
<gene>
    <name evidence="3" type="ORF">HNQ66_000742</name>
</gene>
<evidence type="ECO:0000313" key="4">
    <source>
        <dbReference type="Proteomes" id="UP000535406"/>
    </source>
</evidence>
<name>A0A7W8DSW7_9HYPH</name>
<keyword evidence="1" id="KW-0808">Transferase</keyword>
<evidence type="ECO:0000313" key="3">
    <source>
        <dbReference type="EMBL" id="MBB5041359.1"/>
    </source>
</evidence>
<dbReference type="RefSeq" id="WP_184140996.1">
    <property type="nucleotide sequence ID" value="NZ_JACHIK010000002.1"/>
</dbReference>
<accession>A0A7W8DSW7</accession>
<dbReference type="SUPFAM" id="SSF55874">
    <property type="entry name" value="ATPase domain of HSP90 chaperone/DNA topoisomerase II/histidine kinase"/>
    <property type="match status" value="1"/>
</dbReference>
<dbReference type="PANTHER" id="PTHR35526">
    <property type="entry name" value="ANTI-SIGMA-F FACTOR RSBW-RELATED"/>
    <property type="match status" value="1"/>
</dbReference>
<dbReference type="GO" id="GO:0004674">
    <property type="term" value="F:protein serine/threonine kinase activity"/>
    <property type="evidence" value="ECO:0007669"/>
    <property type="project" value="UniProtKB-KW"/>
</dbReference>
<evidence type="ECO:0000259" key="2">
    <source>
        <dbReference type="Pfam" id="PF13581"/>
    </source>
</evidence>
<dbReference type="InterPro" id="IPR050267">
    <property type="entry name" value="Anti-sigma-factor_SerPK"/>
</dbReference>
<dbReference type="AlphaFoldDB" id="A0A7W8DSW7"/>
<keyword evidence="4" id="KW-1185">Reference proteome</keyword>
<dbReference type="Pfam" id="PF13581">
    <property type="entry name" value="HATPase_c_2"/>
    <property type="match status" value="1"/>
</dbReference>
<sequence length="338" mass="35217">MTAGDPLSEDGLVAQLRALLAPQRFPVRREVELEGGAHDAGGAISFHDHFWPARSVLAVSAVRVAGGDVAAALRAAGVKQLIRAVLATARTADEALDVLAARTDATGLDIALVVLDVVAGTASGAFRGKAAVTLAGEGRLAAGDMLWLTAGGMDIPQEATAAPVEGMAALVRARIGHGASGAVCAVLFKARGRLAEETVFSIGNTHGDIQAAGEKARRFLEMHGACEADLTGIDVALDEVLTNAVNYGFEDGNAHEILLALSIARGSLTIEVQDDGRPFDPLGIPAPDLDADLESRQIGGLGMHFVRTLLDRVSYERRNGWNVLKLEKQLAGLAERAS</sequence>
<dbReference type="PANTHER" id="PTHR35526:SF3">
    <property type="entry name" value="ANTI-SIGMA-F FACTOR RSBW"/>
    <property type="match status" value="1"/>
</dbReference>
<dbReference type="InterPro" id="IPR003594">
    <property type="entry name" value="HATPase_dom"/>
</dbReference>
<comment type="caution">
    <text evidence="3">The sequence shown here is derived from an EMBL/GenBank/DDBJ whole genome shotgun (WGS) entry which is preliminary data.</text>
</comment>
<feature type="domain" description="Histidine kinase/HSP90-like ATPase" evidence="2">
    <location>
        <begin position="209"/>
        <end position="327"/>
    </location>
</feature>
<dbReference type="Proteomes" id="UP000535406">
    <property type="component" value="Unassembled WGS sequence"/>
</dbReference>